<evidence type="ECO:0000256" key="1">
    <source>
        <dbReference type="SAM" id="MobiDB-lite"/>
    </source>
</evidence>
<name>A0AAD9LZG3_9PEZI</name>
<feature type="compositionally biased region" description="Basic and acidic residues" evidence="1">
    <location>
        <begin position="1"/>
        <end position="10"/>
    </location>
</feature>
<gene>
    <name evidence="2" type="ORF">LX32DRAFT_132859</name>
</gene>
<reference evidence="2" key="1">
    <citation type="submission" date="2021-06" db="EMBL/GenBank/DDBJ databases">
        <title>Comparative genomics, transcriptomics and evolutionary studies reveal genomic signatures of adaptation to plant cell wall in hemibiotrophic fungi.</title>
        <authorList>
            <consortium name="DOE Joint Genome Institute"/>
            <person name="Baroncelli R."/>
            <person name="Diaz J.F."/>
            <person name="Benocci T."/>
            <person name="Peng M."/>
            <person name="Battaglia E."/>
            <person name="Haridas S."/>
            <person name="Andreopoulos W."/>
            <person name="Labutti K."/>
            <person name="Pangilinan J."/>
            <person name="Floch G.L."/>
            <person name="Makela M.R."/>
            <person name="Henrissat B."/>
            <person name="Grigoriev I.V."/>
            <person name="Crouch J.A."/>
            <person name="De Vries R.P."/>
            <person name="Sukno S.A."/>
            <person name="Thon M.R."/>
        </authorList>
    </citation>
    <scope>NUCLEOTIDE SEQUENCE</scope>
    <source>
        <strain evidence="2">MAFF235873</strain>
    </source>
</reference>
<protein>
    <submittedName>
        <fullName evidence="2">Uncharacterized protein</fullName>
    </submittedName>
</protein>
<organism evidence="2 3">
    <name type="scientific">Colletotrichum zoysiae</name>
    <dbReference type="NCBI Taxonomy" id="1216348"/>
    <lineage>
        <taxon>Eukaryota</taxon>
        <taxon>Fungi</taxon>
        <taxon>Dikarya</taxon>
        <taxon>Ascomycota</taxon>
        <taxon>Pezizomycotina</taxon>
        <taxon>Sordariomycetes</taxon>
        <taxon>Hypocreomycetidae</taxon>
        <taxon>Glomerellales</taxon>
        <taxon>Glomerellaceae</taxon>
        <taxon>Colletotrichum</taxon>
        <taxon>Colletotrichum graminicola species complex</taxon>
    </lineage>
</organism>
<sequence>MVDKKVKDIHQCPSRQDTKYSTGAGRIRKTTRVSHWPGRMATVSFADSPFANVPDKSLSTLTTEKPCVSPCPVLPHLPYQQRSTGTNPICSIDSPLVEAAAHAGRSRLKSDATSVGFNAQRFRHMATHQSCISPRGASSRCGLARSHFATIGMHHCISYLSAHRPICF</sequence>
<feature type="region of interest" description="Disordered" evidence="1">
    <location>
        <begin position="1"/>
        <end position="21"/>
    </location>
</feature>
<proteinExistence type="predicted"/>
<comment type="caution">
    <text evidence="2">The sequence shown here is derived from an EMBL/GenBank/DDBJ whole genome shotgun (WGS) entry which is preliminary data.</text>
</comment>
<dbReference type="AlphaFoldDB" id="A0AAD9LZG3"/>
<evidence type="ECO:0000313" key="3">
    <source>
        <dbReference type="Proteomes" id="UP001232148"/>
    </source>
</evidence>
<keyword evidence="3" id="KW-1185">Reference proteome</keyword>
<evidence type="ECO:0000313" key="2">
    <source>
        <dbReference type="EMBL" id="KAK2023668.1"/>
    </source>
</evidence>
<dbReference type="EMBL" id="MU842991">
    <property type="protein sequence ID" value="KAK2023668.1"/>
    <property type="molecule type" value="Genomic_DNA"/>
</dbReference>
<dbReference type="Proteomes" id="UP001232148">
    <property type="component" value="Unassembled WGS sequence"/>
</dbReference>
<accession>A0AAD9LZG3</accession>